<evidence type="ECO:0000256" key="1">
    <source>
        <dbReference type="SAM" id="Phobius"/>
    </source>
</evidence>
<accession>A0A3B0V9L4</accession>
<reference evidence="2" key="1">
    <citation type="submission" date="2018-06" db="EMBL/GenBank/DDBJ databases">
        <authorList>
            <person name="Zhirakovskaya E."/>
        </authorList>
    </citation>
    <scope>NUCLEOTIDE SEQUENCE</scope>
</reference>
<organism evidence="2">
    <name type="scientific">hydrothermal vent metagenome</name>
    <dbReference type="NCBI Taxonomy" id="652676"/>
    <lineage>
        <taxon>unclassified sequences</taxon>
        <taxon>metagenomes</taxon>
        <taxon>ecological metagenomes</taxon>
    </lineage>
</organism>
<gene>
    <name evidence="2" type="ORF">MNBD_CHLOROFLEXI01-621</name>
</gene>
<dbReference type="AlphaFoldDB" id="A0A3B0V9L4"/>
<keyword evidence="1" id="KW-0472">Membrane</keyword>
<proteinExistence type="predicted"/>
<keyword evidence="1" id="KW-1133">Transmembrane helix</keyword>
<feature type="transmembrane region" description="Helical" evidence="1">
    <location>
        <begin position="12"/>
        <end position="30"/>
    </location>
</feature>
<dbReference type="EMBL" id="UOEU01000554">
    <property type="protein sequence ID" value="VAW34857.1"/>
    <property type="molecule type" value="Genomic_DNA"/>
</dbReference>
<name>A0A3B0V9L4_9ZZZZ</name>
<sequence>MEPSSKIKLREPLIILVIIVLLFYWALNALNTENALWFFPVQPTLQPARIIVRNYGQTVELQPGSPGFSELVKALDDTFASGFNNTSLVSIGLSDETLRRYAEEELVIESYYGDAVSFNTQVRMTNVTQLLIPLEGTHADQRYLFFGGRGEWRVGAMVMSDDSPLRTAMQNLGYLGQE</sequence>
<keyword evidence="1" id="KW-0812">Transmembrane</keyword>
<evidence type="ECO:0000313" key="2">
    <source>
        <dbReference type="EMBL" id="VAW34857.1"/>
    </source>
</evidence>
<protein>
    <submittedName>
        <fullName evidence="2">Uncharacterized protein</fullName>
    </submittedName>
</protein>